<reference evidence="2" key="1">
    <citation type="submission" date="2014-11" db="EMBL/GenBank/DDBJ databases">
        <authorList>
            <person name="Amaro Gonzalez C."/>
        </authorList>
    </citation>
    <scope>NUCLEOTIDE SEQUENCE</scope>
</reference>
<accession>A0A0E9VHN5</accession>
<dbReference type="EMBL" id="GBXM01030990">
    <property type="protein sequence ID" value="JAH77587.1"/>
    <property type="molecule type" value="Transcribed_RNA"/>
</dbReference>
<reference evidence="2" key="2">
    <citation type="journal article" date="2015" name="Fish Shellfish Immunol.">
        <title>Early steps in the European eel (Anguilla anguilla)-Vibrio vulnificus interaction in the gills: Role of the RtxA13 toxin.</title>
        <authorList>
            <person name="Callol A."/>
            <person name="Pajuelo D."/>
            <person name="Ebbesson L."/>
            <person name="Teles M."/>
            <person name="MacKenzie S."/>
            <person name="Amaro C."/>
        </authorList>
    </citation>
    <scope>NUCLEOTIDE SEQUENCE</scope>
</reference>
<evidence type="ECO:0000256" key="1">
    <source>
        <dbReference type="SAM" id="MobiDB-lite"/>
    </source>
</evidence>
<proteinExistence type="predicted"/>
<organism evidence="2">
    <name type="scientific">Anguilla anguilla</name>
    <name type="common">European freshwater eel</name>
    <name type="synonym">Muraena anguilla</name>
    <dbReference type="NCBI Taxonomy" id="7936"/>
    <lineage>
        <taxon>Eukaryota</taxon>
        <taxon>Metazoa</taxon>
        <taxon>Chordata</taxon>
        <taxon>Craniata</taxon>
        <taxon>Vertebrata</taxon>
        <taxon>Euteleostomi</taxon>
        <taxon>Actinopterygii</taxon>
        <taxon>Neopterygii</taxon>
        <taxon>Teleostei</taxon>
        <taxon>Anguilliformes</taxon>
        <taxon>Anguillidae</taxon>
        <taxon>Anguilla</taxon>
    </lineage>
</organism>
<evidence type="ECO:0000313" key="2">
    <source>
        <dbReference type="EMBL" id="JAH77587.1"/>
    </source>
</evidence>
<sequence>MTPTSHTGELWGWNSPFGSDARYGNPPSPHLNYRIVQMSLQCRQKLWRIDV</sequence>
<feature type="region of interest" description="Disordered" evidence="1">
    <location>
        <begin position="1"/>
        <end position="20"/>
    </location>
</feature>
<name>A0A0E9VHN5_ANGAN</name>
<protein>
    <submittedName>
        <fullName evidence="2">Uncharacterized protein</fullName>
    </submittedName>
</protein>
<dbReference type="AlphaFoldDB" id="A0A0E9VHN5"/>